<evidence type="ECO:0000313" key="3">
    <source>
        <dbReference type="Proteomes" id="UP000078335"/>
    </source>
</evidence>
<reference evidence="2 3" key="1">
    <citation type="journal article" date="2016" name="Front. Microbiol.">
        <title>Genomic Resource of Rice Seed Associated Bacteria.</title>
        <authorList>
            <person name="Midha S."/>
            <person name="Bansal K."/>
            <person name="Sharma S."/>
            <person name="Kumar N."/>
            <person name="Patil P.P."/>
            <person name="Chaudhry V."/>
            <person name="Patil P.B."/>
        </authorList>
    </citation>
    <scope>NUCLEOTIDE SEQUENCE [LARGE SCALE GENOMIC DNA]</scope>
    <source>
        <strain evidence="2 3">NS263</strain>
    </source>
</reference>
<evidence type="ECO:0000256" key="1">
    <source>
        <dbReference type="SAM" id="MobiDB-lite"/>
    </source>
</evidence>
<organism evidence="2 3">
    <name type="scientific">Curtobacterium oceanosedimentum</name>
    <dbReference type="NCBI Taxonomy" id="465820"/>
    <lineage>
        <taxon>Bacteria</taxon>
        <taxon>Bacillati</taxon>
        <taxon>Actinomycetota</taxon>
        <taxon>Actinomycetes</taxon>
        <taxon>Micrococcales</taxon>
        <taxon>Microbacteriaceae</taxon>
        <taxon>Curtobacterium</taxon>
    </lineage>
</organism>
<comment type="caution">
    <text evidence="2">The sequence shown here is derived from an EMBL/GenBank/DDBJ whole genome shotgun (WGS) entry which is preliminary data.</text>
</comment>
<keyword evidence="3" id="KW-1185">Reference proteome</keyword>
<evidence type="ECO:0000313" key="2">
    <source>
        <dbReference type="EMBL" id="KTR43052.1"/>
    </source>
</evidence>
<protein>
    <submittedName>
        <fullName evidence="2">Uncharacterized protein</fullName>
    </submittedName>
</protein>
<accession>A0ABR5SDS4</accession>
<dbReference type="EMBL" id="LDRB01000003">
    <property type="protein sequence ID" value="KTR43052.1"/>
    <property type="molecule type" value="Genomic_DNA"/>
</dbReference>
<gene>
    <name evidence="2" type="ORF">NS263_00610</name>
</gene>
<proteinExistence type="predicted"/>
<dbReference type="RefSeq" id="WP_058727367.1">
    <property type="nucleotide sequence ID" value="NZ_LDRB01000003.1"/>
</dbReference>
<dbReference type="Proteomes" id="UP000078335">
    <property type="component" value="Unassembled WGS sequence"/>
</dbReference>
<feature type="region of interest" description="Disordered" evidence="1">
    <location>
        <begin position="218"/>
        <end position="248"/>
    </location>
</feature>
<sequence length="248" mass="26215">MNSTDYQPTTWMLQAFGADSAAVAAALARAAMAAQSDGQDAKTGSRLRTNEAYGAATWLAFANHAADELEDLGAEAIRPKRCRYRVGIVGNTLVLVTKLAASSKSIDDMKIGSAIRQRILRLSPVQTHTTLDLGDWEPLDAEGHVVKDSEFGAADRAVLVVMECSVRGGVERIYIGDVRIDADGSVLWAHREQLPTTVTEILAAGLVALDLDPTTDSFAAGDAPEAPLTLVEDEDGDTGTDGTSGIES</sequence>
<name>A0ABR5SDS4_9MICO</name>